<feature type="transmembrane region" description="Helical" evidence="1">
    <location>
        <begin position="95"/>
        <end position="113"/>
    </location>
</feature>
<evidence type="ECO:0000313" key="3">
    <source>
        <dbReference type="EMBL" id="PXA03314.1"/>
    </source>
</evidence>
<gene>
    <name evidence="3" type="ORF">DDZ13_12895</name>
</gene>
<dbReference type="AlphaFoldDB" id="A0A317ZDD9"/>
<name>A0A317ZDD9_9BACT</name>
<dbReference type="RefSeq" id="WP_110131870.1">
    <property type="nucleotide sequence ID" value="NZ_QHJQ01000010.1"/>
</dbReference>
<reference evidence="3 4" key="1">
    <citation type="submission" date="2018-05" db="EMBL/GenBank/DDBJ databases">
        <title>Coraliomargarita sinensis sp. nov., isolated from a marine solar saltern.</title>
        <authorList>
            <person name="Zhou L.Y."/>
        </authorList>
    </citation>
    <scope>NUCLEOTIDE SEQUENCE [LARGE SCALE GENOMIC DNA]</scope>
    <source>
        <strain evidence="3 4">WN38</strain>
    </source>
</reference>
<evidence type="ECO:0000256" key="1">
    <source>
        <dbReference type="SAM" id="Phobius"/>
    </source>
</evidence>
<feature type="domain" description="DUF2062" evidence="2">
    <location>
        <begin position="47"/>
        <end position="186"/>
    </location>
</feature>
<dbReference type="EMBL" id="QHJQ01000010">
    <property type="protein sequence ID" value="PXA03314.1"/>
    <property type="molecule type" value="Genomic_DNA"/>
</dbReference>
<accession>A0A317ZDD9</accession>
<keyword evidence="4" id="KW-1185">Reference proteome</keyword>
<dbReference type="Pfam" id="PF09835">
    <property type="entry name" value="DUF2062"/>
    <property type="match status" value="1"/>
</dbReference>
<keyword evidence="1" id="KW-1133">Transmembrane helix</keyword>
<dbReference type="InParanoid" id="A0A317ZDD9"/>
<feature type="transmembrane region" description="Helical" evidence="1">
    <location>
        <begin position="62"/>
        <end position="88"/>
    </location>
</feature>
<keyword evidence="1" id="KW-0472">Membrane</keyword>
<proteinExistence type="predicted"/>
<keyword evidence="1" id="KW-0812">Transmembrane</keyword>
<protein>
    <submittedName>
        <fullName evidence="3">DUF2062 domain-containing protein</fullName>
    </submittedName>
</protein>
<evidence type="ECO:0000259" key="2">
    <source>
        <dbReference type="Pfam" id="PF09835"/>
    </source>
</evidence>
<dbReference type="OrthoDB" id="200251at2"/>
<comment type="caution">
    <text evidence="3">The sequence shown here is derived from an EMBL/GenBank/DDBJ whole genome shotgun (WGS) entry which is preliminary data.</text>
</comment>
<sequence>MSEEENEFHETKWRRIRRVKRWLRPLPRRATIHRYPVLKIFSEAARKRVYIWSFRVENAVPAIYAGSILTLMPLYGIQLPLSLLLALLLRGNLPILAGLQIVSNPLTVIPIWFSAYQIGRHFLGVIGVEAAPLARSEVQTLLFNFTHGHWGEKMDRLLTVFGVTSLGSIIMGTFFGLIGSISYRIVASRTAASYAVLKEKVHLPKLRKSHPAPNEDKKASD</sequence>
<organism evidence="3 4">
    <name type="scientific">Coraliomargarita sinensis</name>
    <dbReference type="NCBI Taxonomy" id="2174842"/>
    <lineage>
        <taxon>Bacteria</taxon>
        <taxon>Pseudomonadati</taxon>
        <taxon>Verrucomicrobiota</taxon>
        <taxon>Opitutia</taxon>
        <taxon>Puniceicoccales</taxon>
        <taxon>Coraliomargaritaceae</taxon>
        <taxon>Coraliomargarita</taxon>
    </lineage>
</organism>
<dbReference type="InterPro" id="IPR018639">
    <property type="entry name" value="DUF2062"/>
</dbReference>
<feature type="transmembrane region" description="Helical" evidence="1">
    <location>
        <begin position="157"/>
        <end position="179"/>
    </location>
</feature>
<evidence type="ECO:0000313" key="4">
    <source>
        <dbReference type="Proteomes" id="UP000247099"/>
    </source>
</evidence>
<dbReference type="Proteomes" id="UP000247099">
    <property type="component" value="Unassembled WGS sequence"/>
</dbReference>